<proteinExistence type="predicted"/>
<evidence type="ECO:0000313" key="2">
    <source>
        <dbReference type="Proteomes" id="UP001055811"/>
    </source>
</evidence>
<evidence type="ECO:0000313" key="1">
    <source>
        <dbReference type="EMBL" id="KAI3789581.1"/>
    </source>
</evidence>
<sequence>MDFVFVSGVQTLAPIPQSPLLSQSPPPPAVQRLGLVDENGVMSNDFEVGEFDPDVMENWNNETEVSECDNEQINVNVRVWKFGMCPTNMRHEGVYTLIGQWGCHQ</sequence>
<protein>
    <submittedName>
        <fullName evidence="1">Uncharacterized protein</fullName>
    </submittedName>
</protein>
<organism evidence="1 2">
    <name type="scientific">Cichorium intybus</name>
    <name type="common">Chicory</name>
    <dbReference type="NCBI Taxonomy" id="13427"/>
    <lineage>
        <taxon>Eukaryota</taxon>
        <taxon>Viridiplantae</taxon>
        <taxon>Streptophyta</taxon>
        <taxon>Embryophyta</taxon>
        <taxon>Tracheophyta</taxon>
        <taxon>Spermatophyta</taxon>
        <taxon>Magnoliopsida</taxon>
        <taxon>eudicotyledons</taxon>
        <taxon>Gunneridae</taxon>
        <taxon>Pentapetalae</taxon>
        <taxon>asterids</taxon>
        <taxon>campanulids</taxon>
        <taxon>Asterales</taxon>
        <taxon>Asteraceae</taxon>
        <taxon>Cichorioideae</taxon>
        <taxon>Cichorieae</taxon>
        <taxon>Cichoriinae</taxon>
        <taxon>Cichorium</taxon>
    </lineage>
</organism>
<keyword evidence="2" id="KW-1185">Reference proteome</keyword>
<reference evidence="2" key="1">
    <citation type="journal article" date="2022" name="Mol. Ecol. Resour.">
        <title>The genomes of chicory, endive, great burdock and yacon provide insights into Asteraceae palaeo-polyploidization history and plant inulin production.</title>
        <authorList>
            <person name="Fan W."/>
            <person name="Wang S."/>
            <person name="Wang H."/>
            <person name="Wang A."/>
            <person name="Jiang F."/>
            <person name="Liu H."/>
            <person name="Zhao H."/>
            <person name="Xu D."/>
            <person name="Zhang Y."/>
        </authorList>
    </citation>
    <scope>NUCLEOTIDE SEQUENCE [LARGE SCALE GENOMIC DNA]</scope>
    <source>
        <strain evidence="2">cv. Punajuju</strain>
    </source>
</reference>
<gene>
    <name evidence="1" type="ORF">L2E82_02381</name>
</gene>
<dbReference type="Proteomes" id="UP001055811">
    <property type="component" value="Linkage Group LG01"/>
</dbReference>
<name>A0ACB9H2T1_CICIN</name>
<accession>A0ACB9H2T1</accession>
<dbReference type="EMBL" id="CM042009">
    <property type="protein sequence ID" value="KAI3789581.1"/>
    <property type="molecule type" value="Genomic_DNA"/>
</dbReference>
<comment type="caution">
    <text evidence="1">The sequence shown here is derived from an EMBL/GenBank/DDBJ whole genome shotgun (WGS) entry which is preliminary data.</text>
</comment>
<reference evidence="1 2" key="2">
    <citation type="journal article" date="2022" name="Mol. Ecol. Resour.">
        <title>The genomes of chicory, endive, great burdock and yacon provide insights into Asteraceae paleo-polyploidization history and plant inulin production.</title>
        <authorList>
            <person name="Fan W."/>
            <person name="Wang S."/>
            <person name="Wang H."/>
            <person name="Wang A."/>
            <person name="Jiang F."/>
            <person name="Liu H."/>
            <person name="Zhao H."/>
            <person name="Xu D."/>
            <person name="Zhang Y."/>
        </authorList>
    </citation>
    <scope>NUCLEOTIDE SEQUENCE [LARGE SCALE GENOMIC DNA]</scope>
    <source>
        <strain evidence="2">cv. Punajuju</strain>
        <tissue evidence="1">Leaves</tissue>
    </source>
</reference>